<gene>
    <name evidence="2" type="ORF">BDN70DRAFT_248578</name>
</gene>
<proteinExistence type="predicted"/>
<feature type="region of interest" description="Disordered" evidence="1">
    <location>
        <begin position="1"/>
        <end position="22"/>
    </location>
</feature>
<sequence length="202" mass="22215">MWGKSSWLSKRSKKDGKSADFREASANIASLRLNDQKIAVEIEPPMKAAVNYQNTKSTSALTTENDIKDDGSTGPLDTSQRGGVRFTADNDKIDIDDGRRCNSALEPTENPSRARTAMLYKDIASNTSDSVGRLGSDQYQANSTSGRQSTFETLNWSIFSSSANPLPKQIAPQVLNSFIAVYLLKHLHMPLGYQKTSSKGYR</sequence>
<evidence type="ECO:0000313" key="2">
    <source>
        <dbReference type="EMBL" id="KAF9475529.1"/>
    </source>
</evidence>
<accession>A0A9P5YVX1</accession>
<feature type="region of interest" description="Disordered" evidence="1">
    <location>
        <begin position="61"/>
        <end position="84"/>
    </location>
</feature>
<evidence type="ECO:0000313" key="3">
    <source>
        <dbReference type="Proteomes" id="UP000807469"/>
    </source>
</evidence>
<protein>
    <submittedName>
        <fullName evidence="2">Uncharacterized protein</fullName>
    </submittedName>
</protein>
<comment type="caution">
    <text evidence="2">The sequence shown here is derived from an EMBL/GenBank/DDBJ whole genome shotgun (WGS) entry which is preliminary data.</text>
</comment>
<dbReference type="EMBL" id="MU155329">
    <property type="protein sequence ID" value="KAF9475529.1"/>
    <property type="molecule type" value="Genomic_DNA"/>
</dbReference>
<evidence type="ECO:0000256" key="1">
    <source>
        <dbReference type="SAM" id="MobiDB-lite"/>
    </source>
</evidence>
<organism evidence="2 3">
    <name type="scientific">Pholiota conissans</name>
    <dbReference type="NCBI Taxonomy" id="109636"/>
    <lineage>
        <taxon>Eukaryota</taxon>
        <taxon>Fungi</taxon>
        <taxon>Dikarya</taxon>
        <taxon>Basidiomycota</taxon>
        <taxon>Agaricomycotina</taxon>
        <taxon>Agaricomycetes</taxon>
        <taxon>Agaricomycetidae</taxon>
        <taxon>Agaricales</taxon>
        <taxon>Agaricineae</taxon>
        <taxon>Strophariaceae</taxon>
        <taxon>Pholiota</taxon>
    </lineage>
</organism>
<name>A0A9P5YVX1_9AGAR</name>
<dbReference type="Proteomes" id="UP000807469">
    <property type="component" value="Unassembled WGS sequence"/>
</dbReference>
<dbReference type="AlphaFoldDB" id="A0A9P5YVX1"/>
<reference evidence="2" key="1">
    <citation type="submission" date="2020-11" db="EMBL/GenBank/DDBJ databases">
        <authorList>
            <consortium name="DOE Joint Genome Institute"/>
            <person name="Ahrendt S."/>
            <person name="Riley R."/>
            <person name="Andreopoulos W."/>
            <person name="Labutti K."/>
            <person name="Pangilinan J."/>
            <person name="Ruiz-Duenas F.J."/>
            <person name="Barrasa J.M."/>
            <person name="Sanchez-Garcia M."/>
            <person name="Camarero S."/>
            <person name="Miyauchi S."/>
            <person name="Serrano A."/>
            <person name="Linde D."/>
            <person name="Babiker R."/>
            <person name="Drula E."/>
            <person name="Ayuso-Fernandez I."/>
            <person name="Pacheco R."/>
            <person name="Padilla G."/>
            <person name="Ferreira P."/>
            <person name="Barriuso J."/>
            <person name="Kellner H."/>
            <person name="Castanera R."/>
            <person name="Alfaro M."/>
            <person name="Ramirez L."/>
            <person name="Pisabarro A.G."/>
            <person name="Kuo A."/>
            <person name="Tritt A."/>
            <person name="Lipzen A."/>
            <person name="He G."/>
            <person name="Yan M."/>
            <person name="Ng V."/>
            <person name="Cullen D."/>
            <person name="Martin F."/>
            <person name="Rosso M.-N."/>
            <person name="Henrissat B."/>
            <person name="Hibbett D."/>
            <person name="Martinez A.T."/>
            <person name="Grigoriev I.V."/>
        </authorList>
    </citation>
    <scope>NUCLEOTIDE SEQUENCE</scope>
    <source>
        <strain evidence="2">CIRM-BRFM 674</strain>
    </source>
</reference>
<keyword evidence="3" id="KW-1185">Reference proteome</keyword>